<keyword evidence="1" id="KW-0812">Transmembrane</keyword>
<reference evidence="4" key="1">
    <citation type="journal article" date="2019" name="Plant Biotechnol. J.">
        <title>Genome sequencing of the Australian wild diploid species Gossypium australe highlights disease resistance and delayed gland morphogenesis.</title>
        <authorList>
            <person name="Cai Y."/>
            <person name="Cai X."/>
            <person name="Wang Q."/>
            <person name="Wang P."/>
            <person name="Zhang Y."/>
            <person name="Cai C."/>
            <person name="Xu Y."/>
            <person name="Wang K."/>
            <person name="Zhou Z."/>
            <person name="Wang C."/>
            <person name="Geng S."/>
            <person name="Li B."/>
            <person name="Dong Q."/>
            <person name="Hou Y."/>
            <person name="Wang H."/>
            <person name="Ai P."/>
            <person name="Liu Z."/>
            <person name="Yi F."/>
            <person name="Sun M."/>
            <person name="An G."/>
            <person name="Cheng J."/>
            <person name="Zhang Y."/>
            <person name="Shi Q."/>
            <person name="Xie Y."/>
            <person name="Shi X."/>
            <person name="Chang Y."/>
            <person name="Huang F."/>
            <person name="Chen Y."/>
            <person name="Hong S."/>
            <person name="Mi L."/>
            <person name="Sun Q."/>
            <person name="Zhang L."/>
            <person name="Zhou B."/>
            <person name="Peng R."/>
            <person name="Zhang X."/>
            <person name="Liu F."/>
        </authorList>
    </citation>
    <scope>NUCLEOTIDE SEQUENCE [LARGE SCALE GENOMIC DNA]</scope>
    <source>
        <strain evidence="4">cv. PA1801</strain>
    </source>
</reference>
<dbReference type="PANTHER" id="PTHR45835:SF104">
    <property type="entry name" value="PROTEIN NYNRIN-LIKE"/>
    <property type="match status" value="1"/>
</dbReference>
<dbReference type="AlphaFoldDB" id="A0A5B6WQB6"/>
<gene>
    <name evidence="3" type="ORF">EPI10_006190</name>
</gene>
<evidence type="ECO:0000256" key="1">
    <source>
        <dbReference type="SAM" id="Phobius"/>
    </source>
</evidence>
<dbReference type="OrthoDB" id="1938712at2759"/>
<proteinExistence type="predicted"/>
<dbReference type="GO" id="GO:0003676">
    <property type="term" value="F:nucleic acid binding"/>
    <property type="evidence" value="ECO:0007669"/>
    <property type="project" value="InterPro"/>
</dbReference>
<name>A0A5B6WQB6_9ROSI</name>
<keyword evidence="4" id="KW-1185">Reference proteome</keyword>
<accession>A0A5B6WQB6</accession>
<feature type="domain" description="Tf2-1-like SH3-like" evidence="2">
    <location>
        <begin position="123"/>
        <end position="151"/>
    </location>
</feature>
<dbReference type="Pfam" id="PF24626">
    <property type="entry name" value="SH3_Tf2-1"/>
    <property type="match status" value="1"/>
</dbReference>
<protein>
    <submittedName>
        <fullName evidence="3">Phosphate transporter pho1-like 10</fullName>
    </submittedName>
</protein>
<comment type="caution">
    <text evidence="3">The sequence shown here is derived from an EMBL/GenBank/DDBJ whole genome shotgun (WGS) entry which is preliminary data.</text>
</comment>
<keyword evidence="1" id="KW-1133">Transmembrane helix</keyword>
<evidence type="ECO:0000313" key="4">
    <source>
        <dbReference type="Proteomes" id="UP000325315"/>
    </source>
</evidence>
<dbReference type="PANTHER" id="PTHR45835">
    <property type="entry name" value="YALI0A06105P"/>
    <property type="match status" value="1"/>
</dbReference>
<evidence type="ECO:0000259" key="2">
    <source>
        <dbReference type="Pfam" id="PF24626"/>
    </source>
</evidence>
<organism evidence="3 4">
    <name type="scientific">Gossypium australe</name>
    <dbReference type="NCBI Taxonomy" id="47621"/>
    <lineage>
        <taxon>Eukaryota</taxon>
        <taxon>Viridiplantae</taxon>
        <taxon>Streptophyta</taxon>
        <taxon>Embryophyta</taxon>
        <taxon>Tracheophyta</taxon>
        <taxon>Spermatophyta</taxon>
        <taxon>Magnoliopsida</taxon>
        <taxon>eudicotyledons</taxon>
        <taxon>Gunneridae</taxon>
        <taxon>Pentapetalae</taxon>
        <taxon>rosids</taxon>
        <taxon>malvids</taxon>
        <taxon>Malvales</taxon>
        <taxon>Malvaceae</taxon>
        <taxon>Malvoideae</taxon>
        <taxon>Gossypium</taxon>
    </lineage>
</organism>
<sequence length="265" mass="30505">MLLKGLSKDVKRWVRKYVVCQRCKYNNSAYSGVLQPLPVPDHAWVAVSLDFMEGLPLSKWKDTILVVVDRLIEWWYNTSYHSTIQTTPYEALYGQEPPYHLPWQECLSCYSGLGSPAEGGNSKRGQVAYTLTLPADARIHPIFHVSQLKKHIGSVSSSITLPPMDRMVPLLRHQFEYLTEEWEAVKKKHNSFFFLNFLCGSAFLSALTFLFFFSRILSLKLSFLTRLSWWLLWTISEGRFNRGSYVFVSLRYGGETSVFRALSPA</sequence>
<dbReference type="InterPro" id="IPR036397">
    <property type="entry name" value="RNaseH_sf"/>
</dbReference>
<dbReference type="EMBL" id="SMMG02000002">
    <property type="protein sequence ID" value="KAA3484081.1"/>
    <property type="molecule type" value="Genomic_DNA"/>
</dbReference>
<keyword evidence="1" id="KW-0472">Membrane</keyword>
<dbReference type="InterPro" id="IPR056924">
    <property type="entry name" value="SH3_Tf2-1"/>
</dbReference>
<dbReference type="Proteomes" id="UP000325315">
    <property type="component" value="Unassembled WGS sequence"/>
</dbReference>
<dbReference type="Gene3D" id="3.30.420.10">
    <property type="entry name" value="Ribonuclease H-like superfamily/Ribonuclease H"/>
    <property type="match status" value="1"/>
</dbReference>
<evidence type="ECO:0000313" key="3">
    <source>
        <dbReference type="EMBL" id="KAA3484081.1"/>
    </source>
</evidence>
<feature type="transmembrane region" description="Helical" evidence="1">
    <location>
        <begin position="192"/>
        <end position="213"/>
    </location>
</feature>